<dbReference type="Pfam" id="PF00067">
    <property type="entry name" value="p450"/>
    <property type="match status" value="2"/>
</dbReference>
<keyword evidence="3 7" id="KW-0560">Oxidoreductase</keyword>
<dbReference type="InterPro" id="IPR002401">
    <property type="entry name" value="Cyt_P450_E_grp-I"/>
</dbReference>
<name>A0A6A5YNR4_9PLEO</name>
<evidence type="ECO:0000256" key="5">
    <source>
        <dbReference type="ARBA" id="ARBA00023033"/>
    </source>
</evidence>
<evidence type="ECO:0000313" key="9">
    <source>
        <dbReference type="Proteomes" id="UP000799770"/>
    </source>
</evidence>
<dbReference type="InterPro" id="IPR001128">
    <property type="entry name" value="Cyt_P450"/>
</dbReference>
<reference evidence="8" key="1">
    <citation type="journal article" date="2020" name="Stud. Mycol.">
        <title>101 Dothideomycetes genomes: a test case for predicting lifestyles and emergence of pathogens.</title>
        <authorList>
            <person name="Haridas S."/>
            <person name="Albert R."/>
            <person name="Binder M."/>
            <person name="Bloem J."/>
            <person name="Labutti K."/>
            <person name="Salamov A."/>
            <person name="Andreopoulos B."/>
            <person name="Baker S."/>
            <person name="Barry K."/>
            <person name="Bills G."/>
            <person name="Bluhm B."/>
            <person name="Cannon C."/>
            <person name="Castanera R."/>
            <person name="Culley D."/>
            <person name="Daum C."/>
            <person name="Ezra D."/>
            <person name="Gonzalez J."/>
            <person name="Henrissat B."/>
            <person name="Kuo A."/>
            <person name="Liang C."/>
            <person name="Lipzen A."/>
            <person name="Lutzoni F."/>
            <person name="Magnuson J."/>
            <person name="Mondo S."/>
            <person name="Nolan M."/>
            <person name="Ohm R."/>
            <person name="Pangilinan J."/>
            <person name="Park H.-J."/>
            <person name="Ramirez L."/>
            <person name="Alfaro M."/>
            <person name="Sun H."/>
            <person name="Tritt A."/>
            <person name="Yoshinaga Y."/>
            <person name="Zwiers L.-H."/>
            <person name="Turgeon B."/>
            <person name="Goodwin S."/>
            <person name="Spatafora J."/>
            <person name="Crous P."/>
            <person name="Grigoriev I."/>
        </authorList>
    </citation>
    <scope>NUCLEOTIDE SEQUENCE</scope>
    <source>
        <strain evidence="8">CBS 627.86</strain>
    </source>
</reference>
<comment type="cofactor">
    <cofactor evidence="6">
        <name>heme</name>
        <dbReference type="ChEBI" id="CHEBI:30413"/>
    </cofactor>
</comment>
<dbReference type="InterPro" id="IPR017972">
    <property type="entry name" value="Cyt_P450_CS"/>
</dbReference>
<evidence type="ECO:0000256" key="3">
    <source>
        <dbReference type="ARBA" id="ARBA00023002"/>
    </source>
</evidence>
<accession>A0A6A5YNR4</accession>
<evidence type="ECO:0000256" key="7">
    <source>
        <dbReference type="RuleBase" id="RU000461"/>
    </source>
</evidence>
<evidence type="ECO:0000313" key="8">
    <source>
        <dbReference type="EMBL" id="KAF2108593.1"/>
    </source>
</evidence>
<dbReference type="GO" id="GO:0004497">
    <property type="term" value="F:monooxygenase activity"/>
    <property type="evidence" value="ECO:0007669"/>
    <property type="project" value="UniProtKB-KW"/>
</dbReference>
<keyword evidence="9" id="KW-1185">Reference proteome</keyword>
<keyword evidence="2 6" id="KW-0479">Metal-binding</keyword>
<dbReference type="GO" id="GO:0005506">
    <property type="term" value="F:iron ion binding"/>
    <property type="evidence" value="ECO:0007669"/>
    <property type="project" value="InterPro"/>
</dbReference>
<dbReference type="InterPro" id="IPR050364">
    <property type="entry name" value="Cytochrome_P450_fung"/>
</dbReference>
<dbReference type="PANTHER" id="PTHR46300:SF2">
    <property type="entry name" value="CYTOCHROME P450 MONOOXYGENASE ALNH-RELATED"/>
    <property type="match status" value="1"/>
</dbReference>
<dbReference type="GO" id="GO:0016705">
    <property type="term" value="F:oxidoreductase activity, acting on paired donors, with incorporation or reduction of molecular oxygen"/>
    <property type="evidence" value="ECO:0007669"/>
    <property type="project" value="InterPro"/>
</dbReference>
<dbReference type="Gene3D" id="1.10.630.10">
    <property type="entry name" value="Cytochrome P450"/>
    <property type="match status" value="2"/>
</dbReference>
<protein>
    <submittedName>
        <fullName evidence="8">Cytochrome P450</fullName>
    </submittedName>
</protein>
<dbReference type="SUPFAM" id="SSF48264">
    <property type="entry name" value="Cytochrome P450"/>
    <property type="match status" value="1"/>
</dbReference>
<evidence type="ECO:0000256" key="4">
    <source>
        <dbReference type="ARBA" id="ARBA00023004"/>
    </source>
</evidence>
<organism evidence="8 9">
    <name type="scientific">Lophiotrema nucula</name>
    <dbReference type="NCBI Taxonomy" id="690887"/>
    <lineage>
        <taxon>Eukaryota</taxon>
        <taxon>Fungi</taxon>
        <taxon>Dikarya</taxon>
        <taxon>Ascomycota</taxon>
        <taxon>Pezizomycotina</taxon>
        <taxon>Dothideomycetes</taxon>
        <taxon>Pleosporomycetidae</taxon>
        <taxon>Pleosporales</taxon>
        <taxon>Lophiotremataceae</taxon>
        <taxon>Lophiotrema</taxon>
    </lineage>
</organism>
<dbReference type="PANTHER" id="PTHR46300">
    <property type="entry name" value="P450, PUTATIVE (EUROFUNG)-RELATED-RELATED"/>
    <property type="match status" value="1"/>
</dbReference>
<evidence type="ECO:0000256" key="2">
    <source>
        <dbReference type="ARBA" id="ARBA00022723"/>
    </source>
</evidence>
<keyword evidence="6 7" id="KW-0349">Heme</keyword>
<dbReference type="PROSITE" id="PS00086">
    <property type="entry name" value="CYTOCHROME_P450"/>
    <property type="match status" value="1"/>
</dbReference>
<comment type="similarity">
    <text evidence="1 7">Belongs to the cytochrome P450 family.</text>
</comment>
<dbReference type="PRINTS" id="PR00463">
    <property type="entry name" value="EP450I"/>
</dbReference>
<evidence type="ECO:0000256" key="6">
    <source>
        <dbReference type="PIRSR" id="PIRSR602401-1"/>
    </source>
</evidence>
<dbReference type="InterPro" id="IPR036396">
    <property type="entry name" value="Cyt_P450_sf"/>
</dbReference>
<evidence type="ECO:0000256" key="1">
    <source>
        <dbReference type="ARBA" id="ARBA00010617"/>
    </source>
</evidence>
<dbReference type="Proteomes" id="UP000799770">
    <property type="component" value="Unassembled WGS sequence"/>
</dbReference>
<dbReference type="EMBL" id="ML977347">
    <property type="protein sequence ID" value="KAF2108593.1"/>
    <property type="molecule type" value="Genomic_DNA"/>
</dbReference>
<keyword evidence="4 6" id="KW-0408">Iron</keyword>
<gene>
    <name evidence="8" type="ORF">BDV96DRAFT_616355</name>
</gene>
<feature type="binding site" description="axial binding residue" evidence="6">
    <location>
        <position position="309"/>
    </location>
    <ligand>
        <name>heme</name>
        <dbReference type="ChEBI" id="CHEBI:30413"/>
    </ligand>
    <ligandPart>
        <name>Fe</name>
        <dbReference type="ChEBI" id="CHEBI:18248"/>
    </ligandPart>
</feature>
<keyword evidence="5 7" id="KW-0503">Monooxygenase</keyword>
<dbReference type="OrthoDB" id="1103324at2759"/>
<dbReference type="GO" id="GO:0020037">
    <property type="term" value="F:heme binding"/>
    <property type="evidence" value="ECO:0007669"/>
    <property type="project" value="InterPro"/>
</dbReference>
<proteinExistence type="inferred from homology"/>
<sequence>MKDVKSDPDHNFLSSLARYGEMAAVHLWSKTWIMLNTEHNEILSRNQRSLLLPHGPWTERRRVMHPLLSGTVLMTYGDWQELESDVMSANYIEDAGLCKGLEDLQEVQTTFTNTICTSVIDWFPELDRILRFLQPWRPYWNKMDQRNHDVFNTWWKPVKEKFGSGTAPPSFVRDTLLHENTKFKSDELDAMYLTMQLIEAGSGTTRETLNIMVMAYVFYPDVFKRARDEVDKICGSHVERLPIMDDMENLGYICALAKELLRVGFVLNGICLSNECESSDEFRPERWMNGHVQDPLHGMWQFGGGRRVCVGYRLAFRSVFVNIARLVYCFDYAAWTQILKFCGPTDEPFPIKIRNMPIFR</sequence>
<dbReference type="AlphaFoldDB" id="A0A6A5YNR4"/>